<dbReference type="Proteomes" id="UP000824890">
    <property type="component" value="Unassembled WGS sequence"/>
</dbReference>
<keyword evidence="3" id="KW-1185">Reference proteome</keyword>
<feature type="region of interest" description="Disordered" evidence="1">
    <location>
        <begin position="46"/>
        <end position="65"/>
    </location>
</feature>
<evidence type="ECO:0000313" key="3">
    <source>
        <dbReference type="Proteomes" id="UP000824890"/>
    </source>
</evidence>
<sequence>MDVEESLWLYKERENGNLFLKFCLREKLNDNRLNLHHNLALQHSNIDDQENDDFRNHQLERRTNRKNRQNPISDLFIVLGHLAHQTRILAHL</sequence>
<reference evidence="2 3" key="1">
    <citation type="submission" date="2021-05" db="EMBL/GenBank/DDBJ databases">
        <title>Genome Assembly of Synthetic Allotetraploid Brassica napus Reveals Homoeologous Exchanges between Subgenomes.</title>
        <authorList>
            <person name="Davis J.T."/>
        </authorList>
    </citation>
    <scope>NUCLEOTIDE SEQUENCE [LARGE SCALE GENOMIC DNA]</scope>
    <source>
        <strain evidence="3">cv. Da-Ae</strain>
        <tissue evidence="2">Seedling</tissue>
    </source>
</reference>
<protein>
    <submittedName>
        <fullName evidence="2">Uncharacterized protein</fullName>
    </submittedName>
</protein>
<proteinExistence type="predicted"/>
<evidence type="ECO:0000313" key="2">
    <source>
        <dbReference type="EMBL" id="KAH0931634.1"/>
    </source>
</evidence>
<accession>A0ABQ8DQJ0</accession>
<dbReference type="EMBL" id="JAGKQM010000003">
    <property type="protein sequence ID" value="KAH0931634.1"/>
    <property type="molecule type" value="Genomic_DNA"/>
</dbReference>
<comment type="caution">
    <text evidence="2">The sequence shown here is derived from an EMBL/GenBank/DDBJ whole genome shotgun (WGS) entry which is preliminary data.</text>
</comment>
<evidence type="ECO:0000256" key="1">
    <source>
        <dbReference type="SAM" id="MobiDB-lite"/>
    </source>
</evidence>
<gene>
    <name evidence="2" type="ORF">HID58_008751</name>
</gene>
<organism evidence="2 3">
    <name type="scientific">Brassica napus</name>
    <name type="common">Rape</name>
    <dbReference type="NCBI Taxonomy" id="3708"/>
    <lineage>
        <taxon>Eukaryota</taxon>
        <taxon>Viridiplantae</taxon>
        <taxon>Streptophyta</taxon>
        <taxon>Embryophyta</taxon>
        <taxon>Tracheophyta</taxon>
        <taxon>Spermatophyta</taxon>
        <taxon>Magnoliopsida</taxon>
        <taxon>eudicotyledons</taxon>
        <taxon>Gunneridae</taxon>
        <taxon>Pentapetalae</taxon>
        <taxon>rosids</taxon>
        <taxon>malvids</taxon>
        <taxon>Brassicales</taxon>
        <taxon>Brassicaceae</taxon>
        <taxon>Brassiceae</taxon>
        <taxon>Brassica</taxon>
    </lineage>
</organism>
<name>A0ABQ8DQJ0_BRANA</name>
<feature type="compositionally biased region" description="Basic and acidic residues" evidence="1">
    <location>
        <begin position="52"/>
        <end position="62"/>
    </location>
</feature>